<dbReference type="PANTHER" id="PTHR42930:SF3">
    <property type="entry name" value="PHOSPHATE-SPECIFIC TRANSPORT SYSTEM ACCESSORY PROTEIN PHOU"/>
    <property type="match status" value="1"/>
</dbReference>
<dbReference type="InterPro" id="IPR026022">
    <property type="entry name" value="PhoU_dom"/>
</dbReference>
<dbReference type="FunFam" id="1.20.58.220:FF:000004">
    <property type="entry name" value="Phosphate-specific transport system accessory protein PhoU"/>
    <property type="match status" value="1"/>
</dbReference>
<evidence type="ECO:0000313" key="12">
    <source>
        <dbReference type="Proteomes" id="UP000325755"/>
    </source>
</evidence>
<dbReference type="NCBIfam" id="TIGR02135">
    <property type="entry name" value="phoU_full"/>
    <property type="match status" value="1"/>
</dbReference>
<evidence type="ECO:0000313" key="11">
    <source>
        <dbReference type="EMBL" id="QFY43928.1"/>
    </source>
</evidence>
<dbReference type="PIRSF" id="PIRSF003107">
    <property type="entry name" value="PhoU"/>
    <property type="match status" value="1"/>
</dbReference>
<evidence type="ECO:0000256" key="2">
    <source>
        <dbReference type="ARBA" id="ARBA00008107"/>
    </source>
</evidence>
<dbReference type="AlphaFoldDB" id="A0A5Q0BPB6"/>
<dbReference type="GO" id="GO:0045936">
    <property type="term" value="P:negative regulation of phosphate metabolic process"/>
    <property type="evidence" value="ECO:0007669"/>
    <property type="project" value="InterPro"/>
</dbReference>
<keyword evidence="6 8" id="KW-0592">Phosphate transport</keyword>
<dbReference type="InterPro" id="IPR038078">
    <property type="entry name" value="PhoU-like_sf"/>
</dbReference>
<dbReference type="SUPFAM" id="SSF109755">
    <property type="entry name" value="PhoU-like"/>
    <property type="match status" value="1"/>
</dbReference>
<feature type="domain" description="PhoU" evidence="10">
    <location>
        <begin position="164"/>
        <end position="246"/>
    </location>
</feature>
<feature type="region of interest" description="Disordered" evidence="9">
    <location>
        <begin position="1"/>
        <end position="40"/>
    </location>
</feature>
<dbReference type="Pfam" id="PF01895">
    <property type="entry name" value="PhoU"/>
    <property type="match status" value="2"/>
</dbReference>
<evidence type="ECO:0000256" key="8">
    <source>
        <dbReference type="PIRNR" id="PIRNR003107"/>
    </source>
</evidence>
<comment type="function">
    <text evidence="7 8">Plays a role in the regulation of phosphate uptake.</text>
</comment>
<keyword evidence="12" id="KW-1185">Reference proteome</keyword>
<evidence type="ECO:0000256" key="4">
    <source>
        <dbReference type="ARBA" id="ARBA00022448"/>
    </source>
</evidence>
<comment type="subunit">
    <text evidence="3 8">Homodimer.</text>
</comment>
<dbReference type="GO" id="GO:0005737">
    <property type="term" value="C:cytoplasm"/>
    <property type="evidence" value="ECO:0007669"/>
    <property type="project" value="UniProtKB-SubCell"/>
</dbReference>
<comment type="subcellular location">
    <subcellularLocation>
        <location evidence="1 8">Cytoplasm</location>
    </subcellularLocation>
</comment>
<evidence type="ECO:0000256" key="7">
    <source>
        <dbReference type="ARBA" id="ARBA00056181"/>
    </source>
</evidence>
<keyword evidence="4 8" id="KW-0813">Transport</keyword>
<dbReference type="GO" id="GO:0006817">
    <property type="term" value="P:phosphate ion transport"/>
    <property type="evidence" value="ECO:0007669"/>
    <property type="project" value="UniProtKB-KW"/>
</dbReference>
<name>A0A5Q0BPB6_9GAMM</name>
<proteinExistence type="inferred from homology"/>
<feature type="compositionally biased region" description="Basic and acidic residues" evidence="9">
    <location>
        <begin position="20"/>
        <end position="40"/>
    </location>
</feature>
<sequence length="256" mass="28437">METEPMTNQDQSQAPVFSGKEVHFPADQKRRKEDDQSQSHTVVHFDQELFLLRNSVMAMGGRVLDQLLQALEALENHDTAQARVVLEKDLVIDKLEIDTNAYIFSLLARRAPVAKDLRVILASSKIINNLERIGDETLKLARFTLELAAVGHQDNTALEGVFLMGEMAIAMLRKALNVFDSQDRGLAIRVAEDDLELDSEFRKTLHSLIDSASRNPSGIGDTIGIALLIKALERIGDHAHNIAEYVVFQIEGGNIA</sequence>
<feature type="compositionally biased region" description="Polar residues" evidence="9">
    <location>
        <begin position="1"/>
        <end position="15"/>
    </location>
</feature>
<dbReference type="PANTHER" id="PTHR42930">
    <property type="entry name" value="PHOSPHATE-SPECIFIC TRANSPORT SYSTEM ACCESSORY PROTEIN PHOU"/>
    <property type="match status" value="1"/>
</dbReference>
<dbReference type="OrthoDB" id="9814256at2"/>
<comment type="similarity">
    <text evidence="2 8">Belongs to the PhoU family.</text>
</comment>
<accession>A0A5Q0BPB6</accession>
<organism evidence="11 12">
    <name type="scientific">Candidatus Methylospira mobilis</name>
    <dbReference type="NCBI Taxonomy" id="1808979"/>
    <lineage>
        <taxon>Bacteria</taxon>
        <taxon>Pseudomonadati</taxon>
        <taxon>Pseudomonadota</taxon>
        <taxon>Gammaproteobacteria</taxon>
        <taxon>Methylococcales</taxon>
        <taxon>Methylococcaceae</taxon>
        <taxon>Candidatus Methylospira</taxon>
    </lineage>
</organism>
<reference evidence="11 12" key="1">
    <citation type="submission" date="2019-09" db="EMBL/GenBank/DDBJ databases">
        <title>Ecophysiology of the spiral-shaped methanotroph Methylospira mobilis as revealed by the complete genome sequence.</title>
        <authorList>
            <person name="Oshkin I.Y."/>
            <person name="Dedysh S.N."/>
            <person name="Miroshnikov K."/>
            <person name="Danilova O.V."/>
            <person name="Hakobyan A."/>
            <person name="Liesack W."/>
        </authorList>
    </citation>
    <scope>NUCLEOTIDE SEQUENCE [LARGE SCALE GENOMIC DNA]</scope>
    <source>
        <strain evidence="11 12">Shm1</strain>
    </source>
</reference>
<keyword evidence="5 8" id="KW-0963">Cytoplasm</keyword>
<evidence type="ECO:0000256" key="1">
    <source>
        <dbReference type="ARBA" id="ARBA00004496"/>
    </source>
</evidence>
<dbReference type="InterPro" id="IPR028366">
    <property type="entry name" value="PhoU"/>
</dbReference>
<dbReference type="InParanoid" id="A0A5Q0BPB6"/>
<dbReference type="Proteomes" id="UP000325755">
    <property type="component" value="Chromosome"/>
</dbReference>
<protein>
    <recommendedName>
        <fullName evidence="8">Phosphate-specific transport system accessory protein PhoU</fullName>
    </recommendedName>
</protein>
<feature type="domain" description="PhoU" evidence="10">
    <location>
        <begin position="58"/>
        <end position="142"/>
    </location>
</feature>
<evidence type="ECO:0000256" key="6">
    <source>
        <dbReference type="ARBA" id="ARBA00022592"/>
    </source>
</evidence>
<dbReference type="EMBL" id="CP044205">
    <property type="protein sequence ID" value="QFY43928.1"/>
    <property type="molecule type" value="Genomic_DNA"/>
</dbReference>
<gene>
    <name evidence="11" type="primary">phoU</name>
    <name evidence="11" type="ORF">F6R98_15885</name>
</gene>
<evidence type="ECO:0000259" key="10">
    <source>
        <dbReference type="Pfam" id="PF01895"/>
    </source>
</evidence>
<dbReference type="KEGG" id="mmob:F6R98_15885"/>
<evidence type="ECO:0000256" key="3">
    <source>
        <dbReference type="ARBA" id="ARBA00011738"/>
    </source>
</evidence>
<evidence type="ECO:0000256" key="5">
    <source>
        <dbReference type="ARBA" id="ARBA00022490"/>
    </source>
</evidence>
<evidence type="ECO:0000256" key="9">
    <source>
        <dbReference type="SAM" id="MobiDB-lite"/>
    </source>
</evidence>
<dbReference type="Gene3D" id="1.20.58.220">
    <property type="entry name" value="Phosphate transport system protein phou homolog 2, domain 2"/>
    <property type="match status" value="1"/>
</dbReference>
<dbReference type="GO" id="GO:0030643">
    <property type="term" value="P:intracellular phosphate ion homeostasis"/>
    <property type="evidence" value="ECO:0007669"/>
    <property type="project" value="InterPro"/>
</dbReference>